<dbReference type="InterPro" id="IPR050109">
    <property type="entry name" value="HTH-type_TetR-like_transc_reg"/>
</dbReference>
<dbReference type="Pfam" id="PF16859">
    <property type="entry name" value="TetR_C_11"/>
    <property type="match status" value="1"/>
</dbReference>
<dbReference type="Gene3D" id="1.10.357.10">
    <property type="entry name" value="Tetracycline Repressor, domain 2"/>
    <property type="match status" value="1"/>
</dbReference>
<dbReference type="InterPro" id="IPR036271">
    <property type="entry name" value="Tet_transcr_reg_TetR-rel_C_sf"/>
</dbReference>
<evidence type="ECO:0000256" key="4">
    <source>
        <dbReference type="PROSITE-ProRule" id="PRU00335"/>
    </source>
</evidence>
<dbReference type="Gene3D" id="1.10.10.60">
    <property type="entry name" value="Homeodomain-like"/>
    <property type="match status" value="1"/>
</dbReference>
<evidence type="ECO:0000256" key="2">
    <source>
        <dbReference type="ARBA" id="ARBA00023125"/>
    </source>
</evidence>
<dbReference type="PROSITE" id="PS50977">
    <property type="entry name" value="HTH_TETR_2"/>
    <property type="match status" value="1"/>
</dbReference>
<feature type="DNA-binding region" description="H-T-H motif" evidence="4">
    <location>
        <begin position="39"/>
        <end position="58"/>
    </location>
</feature>
<evidence type="ECO:0000256" key="1">
    <source>
        <dbReference type="ARBA" id="ARBA00023015"/>
    </source>
</evidence>
<accession>A0AAU2GYS0</accession>
<dbReference type="PANTHER" id="PTHR30055:SF148">
    <property type="entry name" value="TETR-FAMILY TRANSCRIPTIONAL REGULATOR"/>
    <property type="match status" value="1"/>
</dbReference>
<dbReference type="GO" id="GO:0000976">
    <property type="term" value="F:transcription cis-regulatory region binding"/>
    <property type="evidence" value="ECO:0007669"/>
    <property type="project" value="TreeGrafter"/>
</dbReference>
<name>A0AAU2GYS0_9ACTN</name>
<dbReference type="InterPro" id="IPR011075">
    <property type="entry name" value="TetR_C"/>
</dbReference>
<reference evidence="6" key="1">
    <citation type="submission" date="2022-10" db="EMBL/GenBank/DDBJ databases">
        <title>The complete genomes of actinobacterial strains from the NBC collection.</title>
        <authorList>
            <person name="Joergensen T.S."/>
            <person name="Alvarez Arevalo M."/>
            <person name="Sterndorff E.B."/>
            <person name="Faurdal D."/>
            <person name="Vuksanovic O."/>
            <person name="Mourched A.-S."/>
            <person name="Charusanti P."/>
            <person name="Shaw S."/>
            <person name="Blin K."/>
            <person name="Weber T."/>
        </authorList>
    </citation>
    <scope>NUCLEOTIDE SEQUENCE</scope>
    <source>
        <strain evidence="6">NBC_00060</strain>
    </source>
</reference>
<keyword evidence="3" id="KW-0804">Transcription</keyword>
<dbReference type="InterPro" id="IPR001647">
    <property type="entry name" value="HTH_TetR"/>
</dbReference>
<organism evidence="6">
    <name type="scientific">Streptomyces sp. NBC_00060</name>
    <dbReference type="NCBI Taxonomy" id="2975636"/>
    <lineage>
        <taxon>Bacteria</taxon>
        <taxon>Bacillati</taxon>
        <taxon>Actinomycetota</taxon>
        <taxon>Actinomycetes</taxon>
        <taxon>Kitasatosporales</taxon>
        <taxon>Streptomycetaceae</taxon>
        <taxon>Streptomyces</taxon>
    </lineage>
</organism>
<dbReference type="AlphaFoldDB" id="A0AAU2GYS0"/>
<dbReference type="InterPro" id="IPR009057">
    <property type="entry name" value="Homeodomain-like_sf"/>
</dbReference>
<dbReference type="Pfam" id="PF00440">
    <property type="entry name" value="TetR_N"/>
    <property type="match status" value="1"/>
</dbReference>
<keyword evidence="2 4" id="KW-0238">DNA-binding</keyword>
<dbReference type="SUPFAM" id="SSF46689">
    <property type="entry name" value="Homeodomain-like"/>
    <property type="match status" value="1"/>
</dbReference>
<gene>
    <name evidence="6" type="ORF">OHV25_15930</name>
</gene>
<sequence>MTESPRPAPNPRRRSERSRRAILSAALELCAENGYGRVTIEGIAARAGVSKKTIYRWWATKGAVLLEAVIEAVVSTSPLPDTGDIDTDMVTHVTSVMRVFTSPVIGPAYTGILSELLHDEALAAAVNEELVGPRVALVHERLRAGQRQGQLPPDADLELAVEMLYGPLYYRHALKRPFHDPDRIASLVAHVMRALRAPFPS</sequence>
<protein>
    <submittedName>
        <fullName evidence="6">TetR/AcrR family transcriptional regulator</fullName>
    </submittedName>
</protein>
<feature type="domain" description="HTH tetR-type" evidence="5">
    <location>
        <begin position="16"/>
        <end position="76"/>
    </location>
</feature>
<evidence type="ECO:0000256" key="3">
    <source>
        <dbReference type="ARBA" id="ARBA00023163"/>
    </source>
</evidence>
<dbReference type="GO" id="GO:0003700">
    <property type="term" value="F:DNA-binding transcription factor activity"/>
    <property type="evidence" value="ECO:0007669"/>
    <property type="project" value="TreeGrafter"/>
</dbReference>
<dbReference type="EMBL" id="CP108253">
    <property type="protein sequence ID" value="WTU40977.1"/>
    <property type="molecule type" value="Genomic_DNA"/>
</dbReference>
<keyword evidence="1" id="KW-0805">Transcription regulation</keyword>
<evidence type="ECO:0000259" key="5">
    <source>
        <dbReference type="PROSITE" id="PS50977"/>
    </source>
</evidence>
<dbReference type="PANTHER" id="PTHR30055">
    <property type="entry name" value="HTH-TYPE TRANSCRIPTIONAL REGULATOR RUTR"/>
    <property type="match status" value="1"/>
</dbReference>
<dbReference type="SUPFAM" id="SSF48498">
    <property type="entry name" value="Tetracyclin repressor-like, C-terminal domain"/>
    <property type="match status" value="1"/>
</dbReference>
<dbReference type="PRINTS" id="PR00455">
    <property type="entry name" value="HTHTETR"/>
</dbReference>
<proteinExistence type="predicted"/>
<evidence type="ECO:0000313" key="6">
    <source>
        <dbReference type="EMBL" id="WTU40977.1"/>
    </source>
</evidence>